<proteinExistence type="predicted"/>
<gene>
    <name evidence="2" type="ORF">BN36_NA77670</name>
</gene>
<dbReference type="EMBL" id="CALQ01002015">
    <property type="protein sequence ID" value="CCM20269.1"/>
    <property type="molecule type" value="Genomic_DNA"/>
</dbReference>
<accession>A0A1E1JAD7</accession>
<reference evidence="2" key="1">
    <citation type="submission" date="2012-08" db="EMBL/GenBank/DDBJ databases">
        <title>Comparative genomics of metastatic and non-metastatic Leishmania guyanensis provides insights into polygenic factors involved in Leishmania RNA virus infection.</title>
        <authorList>
            <person name="Smith D."/>
            <person name="Hertz-Fowler C."/>
            <person name="Martin R."/>
            <person name="Dickens N."/>
            <person name="Fasel N."/>
            <person name="Falquet L."/>
            <person name="Beverley S."/>
            <person name="Zangger H."/>
            <person name="Calderon-Copete S."/>
            <person name="Mottram J."/>
            <person name="Xenarios I."/>
        </authorList>
    </citation>
    <scope>NUCLEOTIDE SEQUENCE</scope>
    <source>
        <strain evidence="2">MHOM/BR/75/M4147/SSU:IR2SAT-LUC</strain>
    </source>
</reference>
<evidence type="ECO:0000256" key="1">
    <source>
        <dbReference type="SAM" id="MobiDB-lite"/>
    </source>
</evidence>
<dbReference type="PANTHER" id="PTHR34157">
    <property type="entry name" value="TUZIN"/>
    <property type="match status" value="1"/>
</dbReference>
<dbReference type="AlphaFoldDB" id="A0A1E1JAD7"/>
<sequence length="373" mass="41086">MLRPAPLRTRLPSQACRHPSPCRWRRVAGVPPEKTAATEGVCKLLSHPKCLRVAEWVRSAGPSEADEVEGPACILGHRGWRAPRAWTCWGPLTPAAGRTCPSGTTTSDAQPLLGARDGAGPAMHGGQVRRHPPPRQRRFLRRVFAVWVELQAHHLMRQRSSEMRFAVRTLCKKAPPGASTTADAAHQLSRQTRQEALERWIRLVCHRLDTAHPRIAVVARRLGCGKSSLCRAAMREEGMAGVAVDVRVEEDPLRSASKALGVPHVEACGDPLDFISEACYMAQSIVSGKTPVTVLRLREADSLARVYNEALAPACDRRMCHGVAELPLEALTVTSTRCCRAWTSARRRFWIPWARAAPTWMSCLVLLISSVGR</sequence>
<dbReference type="PANTHER" id="PTHR34157:SF2">
    <property type="entry name" value="TUZIN"/>
    <property type="match status" value="1"/>
</dbReference>
<feature type="region of interest" description="Disordered" evidence="1">
    <location>
        <begin position="99"/>
        <end position="134"/>
    </location>
</feature>
<evidence type="ECO:0000313" key="2">
    <source>
        <dbReference type="EMBL" id="CCM20269.1"/>
    </source>
</evidence>
<organism evidence="2">
    <name type="scientific">Leishmania guyanensis</name>
    <dbReference type="NCBI Taxonomy" id="5670"/>
    <lineage>
        <taxon>Eukaryota</taxon>
        <taxon>Discoba</taxon>
        <taxon>Euglenozoa</taxon>
        <taxon>Kinetoplastea</taxon>
        <taxon>Metakinetoplastina</taxon>
        <taxon>Trypanosomatida</taxon>
        <taxon>Trypanosomatidae</taxon>
        <taxon>Leishmaniinae</taxon>
        <taxon>Leishmania</taxon>
        <taxon>Leishmania guyanensis species complex</taxon>
    </lineage>
</organism>
<name>A0A1E1JAD7_LEIGU</name>
<protein>
    <submittedName>
        <fullName evidence="2">Tuzin, putative</fullName>
    </submittedName>
</protein>